<gene>
    <name evidence="2" type="ORF">MGAL_10B081492</name>
</gene>
<keyword evidence="1" id="KW-1133">Transmembrane helix</keyword>
<protein>
    <submittedName>
        <fullName evidence="2">Uncharacterized protein</fullName>
    </submittedName>
</protein>
<evidence type="ECO:0000313" key="2">
    <source>
        <dbReference type="EMBL" id="VDI29996.1"/>
    </source>
</evidence>
<organism evidence="2 3">
    <name type="scientific">Mytilus galloprovincialis</name>
    <name type="common">Mediterranean mussel</name>
    <dbReference type="NCBI Taxonomy" id="29158"/>
    <lineage>
        <taxon>Eukaryota</taxon>
        <taxon>Metazoa</taxon>
        <taxon>Spiralia</taxon>
        <taxon>Lophotrochozoa</taxon>
        <taxon>Mollusca</taxon>
        <taxon>Bivalvia</taxon>
        <taxon>Autobranchia</taxon>
        <taxon>Pteriomorphia</taxon>
        <taxon>Mytilida</taxon>
        <taxon>Mytiloidea</taxon>
        <taxon>Mytilidae</taxon>
        <taxon>Mytilinae</taxon>
        <taxon>Mytilus</taxon>
    </lineage>
</organism>
<evidence type="ECO:0000313" key="3">
    <source>
        <dbReference type="Proteomes" id="UP000596742"/>
    </source>
</evidence>
<feature type="transmembrane region" description="Helical" evidence="1">
    <location>
        <begin position="228"/>
        <end position="248"/>
    </location>
</feature>
<keyword evidence="1" id="KW-0812">Transmembrane</keyword>
<accession>A0A8B6E7Y3</accession>
<keyword evidence="3" id="KW-1185">Reference proteome</keyword>
<dbReference type="EMBL" id="UYJE01004641">
    <property type="protein sequence ID" value="VDI29996.1"/>
    <property type="molecule type" value="Genomic_DNA"/>
</dbReference>
<sequence length="271" mass="30501">MSDSSYLLQVPLITINANFLGRVNQTLGGRCPRTFKEREARSQIVSCSPVEKYHCLFDSESDLVEACSDYKQLPQGNYPKFNSYATGNPIDYDPCPDDRFQPWPVKSYEISECISIKTTCSGEGQEICDPGTDRKDRKCKCDYKAGYAMNGGVCCSPSELPDCFCYKKKCGLDMELDEGYNCTEKCRILNTNGSCSTPSENVTLSSWASSTLILKEADNFRNFQNDGAYVLFIIIALFSSACFLATTIHRVQTKMYIFGVLCLSPYWQLRF</sequence>
<comment type="caution">
    <text evidence="2">The sequence shown here is derived from an EMBL/GenBank/DDBJ whole genome shotgun (WGS) entry which is preliminary data.</text>
</comment>
<dbReference type="Proteomes" id="UP000596742">
    <property type="component" value="Unassembled WGS sequence"/>
</dbReference>
<dbReference type="AlphaFoldDB" id="A0A8B6E7Y3"/>
<dbReference type="OrthoDB" id="9995210at2759"/>
<name>A0A8B6E7Y3_MYTGA</name>
<keyword evidence="1" id="KW-0472">Membrane</keyword>
<evidence type="ECO:0000256" key="1">
    <source>
        <dbReference type="SAM" id="Phobius"/>
    </source>
</evidence>
<reference evidence="2" key="1">
    <citation type="submission" date="2018-11" db="EMBL/GenBank/DDBJ databases">
        <authorList>
            <person name="Alioto T."/>
            <person name="Alioto T."/>
        </authorList>
    </citation>
    <scope>NUCLEOTIDE SEQUENCE</scope>
</reference>
<proteinExistence type="predicted"/>